<dbReference type="InterPro" id="IPR055220">
    <property type="entry name" value="SPRTN_ZBD"/>
</dbReference>
<feature type="compositionally biased region" description="Basic and acidic residues" evidence="15">
    <location>
        <begin position="254"/>
        <end position="277"/>
    </location>
</feature>
<feature type="repeat" description="WD" evidence="14">
    <location>
        <begin position="932"/>
        <end position="962"/>
    </location>
</feature>
<evidence type="ECO:0000256" key="1">
    <source>
        <dbReference type="ARBA" id="ARBA00010982"/>
    </source>
</evidence>
<evidence type="ECO:0000256" key="13">
    <source>
        <dbReference type="HAMAP-Rule" id="MF_03056"/>
    </source>
</evidence>
<organism evidence="19 20">
    <name type="scientific">Bactrocera dorsalis</name>
    <name type="common">Oriental fruit fly</name>
    <name type="synonym">Dacus dorsalis</name>
    <dbReference type="NCBI Taxonomy" id="27457"/>
    <lineage>
        <taxon>Eukaryota</taxon>
        <taxon>Metazoa</taxon>
        <taxon>Ecdysozoa</taxon>
        <taxon>Arthropoda</taxon>
        <taxon>Hexapoda</taxon>
        <taxon>Insecta</taxon>
        <taxon>Pterygota</taxon>
        <taxon>Neoptera</taxon>
        <taxon>Endopterygota</taxon>
        <taxon>Diptera</taxon>
        <taxon>Brachycera</taxon>
        <taxon>Muscomorpha</taxon>
        <taxon>Tephritoidea</taxon>
        <taxon>Tephritidae</taxon>
        <taxon>Bactrocera</taxon>
        <taxon>Bactrocera</taxon>
    </lineage>
</organism>
<keyword evidence="13 14" id="KW-0853">WD repeat</keyword>
<feature type="transmembrane region" description="Helical" evidence="16">
    <location>
        <begin position="1953"/>
        <end position="1972"/>
    </location>
</feature>
<feature type="repeat" description="WD" evidence="14">
    <location>
        <begin position="975"/>
        <end position="1015"/>
    </location>
</feature>
<dbReference type="Gene3D" id="3.30.160.60">
    <property type="entry name" value="Classic Zinc Finger"/>
    <property type="match status" value="1"/>
</dbReference>
<evidence type="ECO:0000256" key="2">
    <source>
        <dbReference type="ARBA" id="ARBA00022679"/>
    </source>
</evidence>
<dbReference type="InterPro" id="IPR028884">
    <property type="entry name" value="Trm82"/>
</dbReference>
<dbReference type="InterPro" id="IPR001680">
    <property type="entry name" value="WD40_rpt"/>
</dbReference>
<dbReference type="GeneID" id="105225559"/>
<feature type="region of interest" description="Disordered" evidence="15">
    <location>
        <begin position="723"/>
        <end position="758"/>
    </location>
</feature>
<dbReference type="Gene3D" id="3.40.190.10">
    <property type="entry name" value="Periplasmic binding protein-like II"/>
    <property type="match status" value="1"/>
</dbReference>
<dbReference type="SUPFAM" id="SSF53850">
    <property type="entry name" value="Periplasmic binding protein-like II"/>
    <property type="match status" value="1"/>
</dbReference>
<dbReference type="InterPro" id="IPR056198">
    <property type="entry name" value="LBD_receptor"/>
</dbReference>
<dbReference type="InterPro" id="IPR006640">
    <property type="entry name" value="SprT-like_domain"/>
</dbReference>
<keyword evidence="8" id="KW-0630">Potassium</keyword>
<feature type="region of interest" description="Disordered" evidence="15">
    <location>
        <begin position="457"/>
        <end position="505"/>
    </location>
</feature>
<evidence type="ECO:0000256" key="10">
    <source>
        <dbReference type="ARBA" id="ARBA00023315"/>
    </source>
</evidence>
<gene>
    <name evidence="20" type="primary">LOC105225559</name>
</gene>
<keyword evidence="16" id="KW-0472">Membrane</keyword>
<comment type="subcellular location">
    <subcellularLocation>
        <location evidence="13">Nucleus</location>
    </subcellularLocation>
</comment>
<evidence type="ECO:0000313" key="19">
    <source>
        <dbReference type="Proteomes" id="UP001652620"/>
    </source>
</evidence>
<dbReference type="PROSITE" id="PS00737">
    <property type="entry name" value="THIOLASE_2"/>
    <property type="match status" value="1"/>
</dbReference>
<keyword evidence="13" id="KW-0819">tRNA processing</keyword>
<comment type="function">
    <text evidence="13">Required for the formation of N(7)-methylguanine at position 46 (m7G46) in tRNA. In the complex, it is required to stabilize and induce conformational changes of the catalytic subunit.</text>
</comment>
<feature type="domain" description="UBZ4-type" evidence="18">
    <location>
        <begin position="773"/>
        <end position="796"/>
    </location>
</feature>
<keyword evidence="19" id="KW-1185">Reference proteome</keyword>
<keyword evidence="7" id="KW-0744">Spermatogenesis</keyword>
<dbReference type="CDD" id="cd00751">
    <property type="entry name" value="thiolase"/>
    <property type="match status" value="1"/>
</dbReference>
<dbReference type="Pfam" id="PF24061">
    <property type="entry name" value="LBD_receptor"/>
    <property type="match status" value="1"/>
</dbReference>
<feature type="region of interest" description="Disordered" evidence="15">
    <location>
        <begin position="690"/>
        <end position="711"/>
    </location>
</feature>
<keyword evidence="2" id="KW-0808">Transferase</keyword>
<feature type="compositionally biased region" description="Basic and acidic residues" evidence="15">
    <location>
        <begin position="469"/>
        <end position="478"/>
    </location>
</feature>
<dbReference type="Gene3D" id="2.130.10.10">
    <property type="entry name" value="YVTN repeat-like/Quinoprotein amine dehydrogenase"/>
    <property type="match status" value="1"/>
</dbReference>
<feature type="compositionally biased region" description="Polar residues" evidence="15">
    <location>
        <begin position="280"/>
        <end position="298"/>
    </location>
</feature>
<feature type="transmembrane region" description="Helical" evidence="16">
    <location>
        <begin position="1892"/>
        <end position="1912"/>
    </location>
</feature>
<evidence type="ECO:0000256" key="3">
    <source>
        <dbReference type="ARBA" id="ARBA00022723"/>
    </source>
</evidence>
<dbReference type="PANTHER" id="PTHR18919">
    <property type="entry name" value="ACETYL-COA C-ACYLTRANSFERASE"/>
    <property type="match status" value="1"/>
</dbReference>
<feature type="transmembrane region" description="Helical" evidence="16">
    <location>
        <begin position="2138"/>
        <end position="2158"/>
    </location>
</feature>
<comment type="similarity">
    <text evidence="13">Belongs to the WD repeat TRM82 family.</text>
</comment>
<evidence type="ECO:0000256" key="5">
    <source>
        <dbReference type="ARBA" id="ARBA00022771"/>
    </source>
</evidence>
<dbReference type="Pfam" id="PF22934">
    <property type="entry name" value="SPRTN_ZBD"/>
    <property type="match status" value="1"/>
</dbReference>
<dbReference type="SMART" id="SM00320">
    <property type="entry name" value="WD40"/>
    <property type="match status" value="4"/>
</dbReference>
<dbReference type="InterPro" id="IPR020615">
    <property type="entry name" value="Thiolase_acyl_enz_int_AS"/>
</dbReference>
<keyword evidence="13" id="KW-0677">Repeat</keyword>
<keyword evidence="5" id="KW-0863">Zinc-finger</keyword>
<evidence type="ECO:0000256" key="16">
    <source>
        <dbReference type="SAM" id="Phobius"/>
    </source>
</evidence>
<feature type="region of interest" description="Disordered" evidence="15">
    <location>
        <begin position="250"/>
        <end position="298"/>
    </location>
</feature>
<evidence type="ECO:0000256" key="6">
    <source>
        <dbReference type="ARBA" id="ARBA00022833"/>
    </source>
</evidence>
<feature type="domain" description="SprT-like" evidence="17">
    <location>
        <begin position="82"/>
        <end position="253"/>
    </location>
</feature>
<proteinExistence type="inferred from homology"/>
<comment type="subunit">
    <text evidence="12">Forms a heterodimer with the catalytic subunit Mettl1. Interacts with mei-P26 and weakly interacts with bgcn; required for the function or formation of the mei-P26-bgcn-bam-sxl complex. Interacts with nanos; may be involved in mei-P26-dependent derepression of the BMP signaling pathway. Interacts with Myc; the interaction may be mediated by mei-P26 and may be involved in the regulation of ribosome biogenesis.</text>
</comment>
<evidence type="ECO:0000256" key="8">
    <source>
        <dbReference type="ARBA" id="ARBA00022958"/>
    </source>
</evidence>
<dbReference type="PROSITE" id="PS00098">
    <property type="entry name" value="THIOLASE_1"/>
    <property type="match status" value="1"/>
</dbReference>
<evidence type="ECO:0000256" key="14">
    <source>
        <dbReference type="PROSITE-ProRule" id="PRU00221"/>
    </source>
</evidence>
<comment type="pathway">
    <text evidence="13">tRNA modification; N(7)-methylguanine-tRNA biosynthesis.</text>
</comment>
<evidence type="ECO:0000259" key="18">
    <source>
        <dbReference type="SMART" id="SM00734"/>
    </source>
</evidence>
<feature type="region of interest" description="Disordered" evidence="15">
    <location>
        <begin position="398"/>
        <end position="444"/>
    </location>
</feature>
<keyword evidence="4" id="KW-0227">DNA damage</keyword>
<feature type="compositionally biased region" description="Low complexity" evidence="15">
    <location>
        <begin position="398"/>
        <end position="420"/>
    </location>
</feature>
<feature type="compositionally biased region" description="Low complexity" evidence="15">
    <location>
        <begin position="427"/>
        <end position="438"/>
    </location>
</feature>
<comment type="similarity">
    <text evidence="1">Belongs to the thiolase-like superfamily. Thiolase family.</text>
</comment>
<evidence type="ECO:0000313" key="20">
    <source>
        <dbReference type="RefSeq" id="XP_049311734.1"/>
    </source>
</evidence>
<keyword evidence="16" id="KW-0812">Transmembrane</keyword>
<keyword evidence="9" id="KW-0234">DNA repair</keyword>
<dbReference type="SMART" id="SM00734">
    <property type="entry name" value="ZnF_Rad18"/>
    <property type="match status" value="2"/>
</dbReference>
<evidence type="ECO:0000259" key="17">
    <source>
        <dbReference type="SMART" id="SM00731"/>
    </source>
</evidence>
<dbReference type="HAMAP" id="MF_03056">
    <property type="entry name" value="TRM82"/>
    <property type="match status" value="1"/>
</dbReference>
<feature type="compositionally biased region" description="Basic and acidic residues" evidence="15">
    <location>
        <begin position="835"/>
        <end position="845"/>
    </location>
</feature>
<dbReference type="SUPFAM" id="SSF50978">
    <property type="entry name" value="WD40 repeat-like"/>
    <property type="match status" value="1"/>
</dbReference>
<evidence type="ECO:0000256" key="4">
    <source>
        <dbReference type="ARBA" id="ARBA00022763"/>
    </source>
</evidence>
<reference evidence="20" key="1">
    <citation type="submission" date="2025-08" db="UniProtKB">
        <authorList>
            <consortium name="RefSeq"/>
        </authorList>
    </citation>
    <scope>IDENTIFICATION</scope>
    <source>
        <tissue evidence="20">Adult</tissue>
    </source>
</reference>
<feature type="compositionally biased region" description="Low complexity" evidence="15">
    <location>
        <begin position="731"/>
        <end position="740"/>
    </location>
</feature>
<evidence type="ECO:0000256" key="9">
    <source>
        <dbReference type="ARBA" id="ARBA00023204"/>
    </source>
</evidence>
<keyword evidence="16" id="KW-1133">Transmembrane helix</keyword>
<dbReference type="InterPro" id="IPR006642">
    <property type="entry name" value="Rad18_UBZ4"/>
</dbReference>
<keyword evidence="10" id="KW-0012">Acyltransferase</keyword>
<comment type="function">
    <text evidence="11">Required for the Mettl1-dependent formation of N(7)-methylguanine at position 46 (m7G46) in tRNA. In the Mettl1-wuho methyltransferase complex, it is required to stabilize and induce conformational changes of the catalytic subunit. Required for binding of nanos mRNA and repression of translation by the mei-P26-bgcn-bam-sxl complex. May cooperate with mei-P26 and nanos to derepress the BMP signaling pathway. May cooperate with mei-P26 to suppress expression of a subset of microRNAs. May cooperate with mei-P26 to regulate bam expression levels in germline cells during gametogenesis. Required to promote mitosis to meiosis transition during gametogenesis. May regulate germline cell division in part by regulating ribosome biogenesis.</text>
</comment>
<feature type="compositionally biased region" description="Polar residues" evidence="15">
    <location>
        <begin position="359"/>
        <end position="372"/>
    </location>
</feature>
<keyword evidence="7" id="KW-0221">Differentiation</keyword>
<feature type="compositionally biased region" description="Polar residues" evidence="15">
    <location>
        <begin position="19"/>
        <end position="30"/>
    </location>
</feature>
<dbReference type="RefSeq" id="XP_049311734.1">
    <property type="nucleotide sequence ID" value="XM_049455777.1"/>
</dbReference>
<feature type="domain" description="UBZ4-type" evidence="18">
    <location>
        <begin position="649"/>
        <end position="672"/>
    </location>
</feature>
<accession>A0ABM3JR72</accession>
<dbReference type="Pfam" id="PF00400">
    <property type="entry name" value="WD40"/>
    <property type="match status" value="2"/>
</dbReference>
<feature type="region of interest" description="Disordered" evidence="15">
    <location>
        <begin position="824"/>
        <end position="845"/>
    </location>
</feature>
<feature type="region of interest" description="Disordered" evidence="15">
    <location>
        <begin position="19"/>
        <end position="63"/>
    </location>
</feature>
<dbReference type="SUPFAM" id="SSF53901">
    <property type="entry name" value="Thiolase-like"/>
    <property type="match status" value="2"/>
</dbReference>
<evidence type="ECO:0000256" key="12">
    <source>
        <dbReference type="ARBA" id="ARBA00093542"/>
    </source>
</evidence>
<dbReference type="Gene3D" id="1.10.287.70">
    <property type="match status" value="1"/>
</dbReference>
<dbReference type="InterPro" id="IPR036322">
    <property type="entry name" value="WD40_repeat_dom_sf"/>
</dbReference>
<dbReference type="PANTHER" id="PTHR18919:SF156">
    <property type="entry name" value="ACETYL-COA ACETYLTRANSFERASE, MITOCHONDRIAL"/>
    <property type="match status" value="1"/>
</dbReference>
<feature type="region of interest" description="Disordered" evidence="15">
    <location>
        <begin position="342"/>
        <end position="379"/>
    </location>
</feature>
<sequence>MSNDPDFLMALEMQKRWNAESSTDLNSSDGSEPEIVNFSMPPPSKKPLRIKRSNPTSNQDEDYLNRTQNLVHPQWETLDPTPDIFALFGAFDDKFFQSRLKCVTLEWSKRMYSCAGICYSRRNRFGMDITIRLSEPLLKLRPRKDLVETMLHEMIHAYCFVLNIREGNGGHGPNFKKIMYAINKVAGTNITVYHTFHDEVDVYKQHWWRCNGSCQNRAPFFGYVKRTCNRAPGPNDQWWAAHQESCGGTFMKIKGPDKPKKQNASKEPKQPQGKDLRTFFPSTNKQISSTPKLSDANNVKGFNNGTSGFGGVKGPIKTNGGGTLLLNPKTKAPVTKPIDRQTSITSAFPPSSYPGLSSDPFNTNTISGSNKTPIRHTSAGGNLRNVIGFANLNGSPGAPSGAAGRVNASSSSNAAFSGSGCQVGATSHSSASSKNNSSGDVDRNHLRELWLKRFDKNKTNRSSDTTIENNKKNSRFLESDAEAPAGDGKRRRLSNDGLQTVDTSKKPKTEDWLVLDDDIMLRDTPTETIAILSDDESESDDNENGFAVELPKRSTPLTADERHKVIKEEILEDTDDLLDEDIILIDDEYDDNAQDDNNEMANISAAAELADTSVIDEFFGDDTMLKDFNRENDVKPSGSYHFPNPNDDIITCPICQGKMKRCLFADHMDGCTGIAIKIVAPKHFLKKVASTSRPLNPTRTPRPSRKDILRKAGYSEQDLINLTSTSDDEFSSSSNNIDQSSPDRPETNSTNAGWSPEDMDTRLYRQRNILKSTIQCPNCGKEVEQETINDHLDDCLSPYAGHWTTKIEIPKDLTKVGLKAPKGIADADGEGGSEQSKETKKTKEVKPELPSILHVEVSPDHCLCAITTAGQKAVLLYQCRPEHAKLVSVRPLARASSALTFSKDSKVLLVTDKSGDCYKYDCVNFEEEPKLLLGHLSIVYDVLWTPDSKYIITCDRDDKIRITNYPETYDIHGYCLGHKEFVSGVAFLSEDTIVSISGDKTLRIWNFISGKEKSKIDLPAPALRLCLRPKSENKFEAAVLLYQPDESVGIYEITNSGEGQWLIEELTKLNYPDVIISNICFVNERLYATGIVDECFSLKISNIADSQQIISTDWIDMIEERFRSEVWKPEDVSAWFKKRYDNQTTEMATFLQAARSLCAQSRKFSSKIHEVVIVSATRTPIGSFQSQLAPLSATQLGAVAVEAAVQRSGISKDQVDEVIMGNVVSAGLGQAPARQAAIFAGLPKNVCCTTVNKVCSSGMKAVMLGAQSLMLGQAEIVVAGGMESMSNVPYYMKRGATPYGGIQLIDGIVFDGLTDVYNKFHMGNCAENTAKKMGISRQEQDEFAIQSYKRSAKAWSDKVFDAEIAPVKIQLKRKPEVTITEDEEFKRVNFDKFGQLSTVFQKENGTVTAGNASTLNDGGAATVLMTAEAAERLKLKPIARIVAFQDAETDPIDFPIAPAFAVPKLLQRAGINKQDVAMWEINEAFSLVVLANIKKLDIDPAKVNIHGGAVSIGHPIGMSGARLVNRAVRDSVNEILCLIVTDMWSTIVRVTISVCLLPLCCVQANGAANVLTTSRQNSHMFGAILHYQANFFRKHTKSYSISMRTRDDGAVDYFIDLLTSVLMTAKEMKVEINVHAGLPTPKNFDLYNILLIDSYEALSDMDPGFHAQRNDFSEFYLMILPPVTNRSHLMSELSEIFDYCWRHYILNVDVLVEVNGTGIELYTYFPFSRERCKSTLPIQLNRGKSVTEMSSSALFPDKVRNFYGCSIMAILWNVPPYVTLPDPEQGQLQYGGMEGELLNLLIAKLNFDVNYTTPPRNEQRGLVMSNGTLTGAIKMLSEKSGDLSLGCFRSTLERSTVLTSSLAFYQTNQVLAVLAKQKPWSTYEILTYPFNIYVWSSLLIFYLLPIFLAFVLHRLSLRLLYFIFGILHIREMIFMWTGILLAQIAIPEPSSNFARYIFVMWLLLTSVLRSSYQALLYDFFSTQKLISAPATLDQLIHRGYKLVVTASTADSMSKIKAVESREIELLMMNISDTDVYTVLEDNPEKNLAATTPSDFLRYYMISEQKNGKFIILNEDIYLHHISVYFTKHSYLAMPVNKILRNLRASGIINHWSRLFVGEIHANKGGPDLHKPSLTLKQLYGIFEIQCYMWVIALAVFFVEYVRGNAE</sequence>
<dbReference type="InterPro" id="IPR020613">
    <property type="entry name" value="Thiolase_CS"/>
</dbReference>
<feature type="transmembrane region" description="Helical" evidence="16">
    <location>
        <begin position="1919"/>
        <end position="1941"/>
    </location>
</feature>
<dbReference type="Pfam" id="PF10263">
    <property type="entry name" value="SprT-like"/>
    <property type="match status" value="1"/>
</dbReference>
<dbReference type="Pfam" id="PF00108">
    <property type="entry name" value="Thiolase_N"/>
    <property type="match status" value="1"/>
</dbReference>
<dbReference type="InterPro" id="IPR016039">
    <property type="entry name" value="Thiolase-like"/>
</dbReference>
<dbReference type="InterPro" id="IPR015943">
    <property type="entry name" value="WD40/YVTN_repeat-like_dom_sf"/>
</dbReference>
<dbReference type="Pfam" id="PF02803">
    <property type="entry name" value="Thiolase_C"/>
    <property type="match status" value="1"/>
</dbReference>
<name>A0ABM3JR72_BACDO</name>
<dbReference type="Gene3D" id="3.40.47.10">
    <property type="match status" value="1"/>
</dbReference>
<dbReference type="SMART" id="SM00731">
    <property type="entry name" value="SprT"/>
    <property type="match status" value="1"/>
</dbReference>
<keyword evidence="3" id="KW-0479">Metal-binding</keyword>
<dbReference type="Proteomes" id="UP001652620">
    <property type="component" value="Chromosome 4"/>
</dbReference>
<feature type="compositionally biased region" description="Polar residues" evidence="15">
    <location>
        <begin position="690"/>
        <end position="701"/>
    </location>
</feature>
<dbReference type="PROSITE" id="PS50082">
    <property type="entry name" value="WD_REPEATS_2"/>
    <property type="match status" value="2"/>
</dbReference>
<dbReference type="InterPro" id="IPR002155">
    <property type="entry name" value="Thiolase"/>
</dbReference>
<evidence type="ECO:0000256" key="11">
    <source>
        <dbReference type="ARBA" id="ARBA00093337"/>
    </source>
</evidence>
<evidence type="ECO:0000256" key="7">
    <source>
        <dbReference type="ARBA" id="ARBA00022871"/>
    </source>
</evidence>
<protein>
    <submittedName>
        <fullName evidence="20">Uncharacterized protein LOC105225559</fullName>
    </submittedName>
</protein>
<dbReference type="InterPro" id="IPR020616">
    <property type="entry name" value="Thiolase_N"/>
</dbReference>
<evidence type="ECO:0000256" key="15">
    <source>
        <dbReference type="SAM" id="MobiDB-lite"/>
    </source>
</evidence>
<keyword evidence="13" id="KW-0539">Nucleus</keyword>
<dbReference type="NCBIfam" id="TIGR01930">
    <property type="entry name" value="AcCoA-C-Actrans"/>
    <property type="match status" value="1"/>
</dbReference>
<dbReference type="InterPro" id="IPR020617">
    <property type="entry name" value="Thiolase_C"/>
</dbReference>
<keyword evidence="6" id="KW-0862">Zinc</keyword>